<protein>
    <submittedName>
        <fullName evidence="3">Acyltransferase</fullName>
    </submittedName>
</protein>
<dbReference type="GO" id="GO:0008374">
    <property type="term" value="F:O-acyltransferase activity"/>
    <property type="evidence" value="ECO:0007669"/>
    <property type="project" value="TreeGrafter"/>
</dbReference>
<evidence type="ECO:0000313" key="4">
    <source>
        <dbReference type="Proteomes" id="UP000249377"/>
    </source>
</evidence>
<dbReference type="Pfam" id="PF00132">
    <property type="entry name" value="Hexapep"/>
    <property type="match status" value="1"/>
</dbReference>
<accession>A0A328UCT1</accession>
<evidence type="ECO:0000313" key="3">
    <source>
        <dbReference type="EMBL" id="RAQ28248.1"/>
    </source>
</evidence>
<keyword evidence="4" id="KW-1185">Reference proteome</keyword>
<evidence type="ECO:0000256" key="1">
    <source>
        <dbReference type="ARBA" id="ARBA00007274"/>
    </source>
</evidence>
<dbReference type="Proteomes" id="UP000249377">
    <property type="component" value="Unassembled WGS sequence"/>
</dbReference>
<dbReference type="GO" id="GO:0005829">
    <property type="term" value="C:cytosol"/>
    <property type="evidence" value="ECO:0007669"/>
    <property type="project" value="TreeGrafter"/>
</dbReference>
<evidence type="ECO:0000256" key="2">
    <source>
        <dbReference type="ARBA" id="ARBA00022679"/>
    </source>
</evidence>
<dbReference type="SUPFAM" id="SSF51161">
    <property type="entry name" value="Trimeric LpxA-like enzymes"/>
    <property type="match status" value="1"/>
</dbReference>
<proteinExistence type="inferred from homology"/>
<dbReference type="AlphaFoldDB" id="A0A328UCT1"/>
<comment type="similarity">
    <text evidence="1">Belongs to the transferase hexapeptide repeat family.</text>
</comment>
<keyword evidence="2 3" id="KW-0808">Transferase</keyword>
<reference evidence="3 4" key="1">
    <citation type="submission" date="2018-06" db="EMBL/GenBank/DDBJ databases">
        <title>Noncontiguous genome sequence of Ruminococcaceae bacterium ASD2818.</title>
        <authorList>
            <person name="Chaplin A.V."/>
            <person name="Sokolova S.R."/>
            <person name="Kochetkova T.O."/>
            <person name="Goltsov A.Y."/>
            <person name="Trofimov D.Y."/>
            <person name="Efimov B.A."/>
        </authorList>
    </citation>
    <scope>NUCLEOTIDE SEQUENCE [LARGE SCALE GENOMIC DNA]</scope>
    <source>
        <strain evidence="3 4">ASD2818</strain>
    </source>
</reference>
<dbReference type="Gene3D" id="2.160.10.10">
    <property type="entry name" value="Hexapeptide repeat proteins"/>
    <property type="match status" value="1"/>
</dbReference>
<organism evidence="3 4">
    <name type="scientific">Hydrogeniiclostridium mannosilyticum</name>
    <dbReference type="NCBI Taxonomy" id="2764322"/>
    <lineage>
        <taxon>Bacteria</taxon>
        <taxon>Bacillati</taxon>
        <taxon>Bacillota</taxon>
        <taxon>Clostridia</taxon>
        <taxon>Eubacteriales</taxon>
        <taxon>Acutalibacteraceae</taxon>
        <taxon>Hydrogeniiclostridium</taxon>
    </lineage>
</organism>
<dbReference type="EMBL" id="QLYR01000006">
    <property type="protein sequence ID" value="RAQ28248.1"/>
    <property type="molecule type" value="Genomic_DNA"/>
</dbReference>
<keyword evidence="3" id="KW-0012">Acyltransferase</keyword>
<gene>
    <name evidence="3" type="ORF">DPQ25_09580</name>
</gene>
<dbReference type="InterPro" id="IPR001451">
    <property type="entry name" value="Hexapep"/>
</dbReference>
<dbReference type="InterPro" id="IPR011004">
    <property type="entry name" value="Trimer_LpxA-like_sf"/>
</dbReference>
<dbReference type="PANTHER" id="PTHR23416:SF23">
    <property type="entry name" value="ACETYLTRANSFERASE C18B11.09C-RELATED"/>
    <property type="match status" value="1"/>
</dbReference>
<dbReference type="InterPro" id="IPR051159">
    <property type="entry name" value="Hexapeptide_acetyltransf"/>
</dbReference>
<comment type="caution">
    <text evidence="3">The sequence shown here is derived from an EMBL/GenBank/DDBJ whole genome shotgun (WGS) entry which is preliminary data.</text>
</comment>
<dbReference type="RefSeq" id="WP_112332960.1">
    <property type="nucleotide sequence ID" value="NZ_JADPHD010000008.1"/>
</dbReference>
<name>A0A328UCT1_9FIRM</name>
<dbReference type="PANTHER" id="PTHR23416">
    <property type="entry name" value="SIALIC ACID SYNTHASE-RELATED"/>
    <property type="match status" value="1"/>
</dbReference>
<sequence>MKNPIRKFIMRLRGEPDLDRLRAAGLRVGKNFSMGQECILDVSHCWLIEIGDNVTLAPRVHILAHDASMKRALNYARIGRVTIGCNTFIGAGAILLPNIRIGSNCIVGAGSVVTRDLPDGSVAAGNPARVLCATAAYLEKQKEQMKTRPVYGEEWTTRQNISAERKQEMLRALEDGIGFVE</sequence>